<proteinExistence type="predicted"/>
<dbReference type="InterPro" id="IPR025375">
    <property type="entry name" value="DUF4365"/>
</dbReference>
<dbReference type="AlphaFoldDB" id="A0A9E6R6F4"/>
<organism evidence="2 3">
    <name type="scientific">Chenggangzhangella methanolivorans</name>
    <dbReference type="NCBI Taxonomy" id="1437009"/>
    <lineage>
        <taxon>Bacteria</taxon>
        <taxon>Pseudomonadati</taxon>
        <taxon>Pseudomonadota</taxon>
        <taxon>Alphaproteobacteria</taxon>
        <taxon>Hyphomicrobiales</taxon>
        <taxon>Methylopilaceae</taxon>
        <taxon>Chenggangzhangella</taxon>
    </lineage>
</organism>
<evidence type="ECO:0000313" key="3">
    <source>
        <dbReference type="Proteomes" id="UP000825701"/>
    </source>
</evidence>
<keyword evidence="3" id="KW-1185">Reference proteome</keyword>
<gene>
    <name evidence="2" type="ORF">K6K41_13950</name>
</gene>
<sequence>MSPIAFMTTALMERFSPLIAPHGKAIPSGFPIDFQLKASVTWKVTASHIRYKLSSKNFNDLGARDTEANPIYLILMCLPKPEEHWLNVSTSHLLMRNCCYWYHVPCGSATTNTSNVTIEIPRTNLFDVGSLKALLTAARTRCGVV</sequence>
<dbReference type="Pfam" id="PF14280">
    <property type="entry name" value="DUF4365"/>
    <property type="match status" value="1"/>
</dbReference>
<dbReference type="KEGG" id="cmet:K6K41_13950"/>
<name>A0A9E6R6F4_9HYPH</name>
<feature type="domain" description="DUF4365" evidence="1">
    <location>
        <begin position="28"/>
        <end position="136"/>
    </location>
</feature>
<evidence type="ECO:0000313" key="2">
    <source>
        <dbReference type="EMBL" id="QZN98256.1"/>
    </source>
</evidence>
<dbReference type="Proteomes" id="UP000825701">
    <property type="component" value="Chromosome"/>
</dbReference>
<protein>
    <submittedName>
        <fullName evidence="2">DUF4365 domain-containing protein</fullName>
    </submittedName>
</protein>
<dbReference type="EMBL" id="CP081869">
    <property type="protein sequence ID" value="QZN98256.1"/>
    <property type="molecule type" value="Genomic_DNA"/>
</dbReference>
<reference evidence="2" key="1">
    <citation type="submission" date="2021-08" db="EMBL/GenBank/DDBJ databases">
        <authorList>
            <person name="Zhang H."/>
            <person name="Xu M."/>
            <person name="Yu Z."/>
            <person name="Yang L."/>
            <person name="Cai Y."/>
        </authorList>
    </citation>
    <scope>NUCLEOTIDE SEQUENCE</scope>
    <source>
        <strain evidence="2">CHL1</strain>
    </source>
</reference>
<accession>A0A9E6R6F4</accession>
<evidence type="ECO:0000259" key="1">
    <source>
        <dbReference type="Pfam" id="PF14280"/>
    </source>
</evidence>